<dbReference type="RefSeq" id="WP_379576088.1">
    <property type="nucleotide sequence ID" value="NZ_JBHUFV010000047.1"/>
</dbReference>
<accession>A0ABW4T4F4</accession>
<feature type="transmembrane region" description="Helical" evidence="1">
    <location>
        <begin position="59"/>
        <end position="80"/>
    </location>
</feature>
<evidence type="ECO:0000313" key="2">
    <source>
        <dbReference type="EMBL" id="MFD1935985.1"/>
    </source>
</evidence>
<keyword evidence="1" id="KW-0812">Transmembrane</keyword>
<evidence type="ECO:0000313" key="3">
    <source>
        <dbReference type="Proteomes" id="UP001597368"/>
    </source>
</evidence>
<gene>
    <name evidence="2" type="ORF">ACFSKW_31405</name>
</gene>
<proteinExistence type="predicted"/>
<evidence type="ECO:0008006" key="4">
    <source>
        <dbReference type="Google" id="ProtNLM"/>
    </source>
</evidence>
<sequence length="193" mass="20541">MRKGRANRAGLAVLGLLLVVTGGLVLARGLGAFPQDWAPAGEPLVDQPVIDFFARFSPWIWWAFAVLAVLVALTGLRWLVEQGGTEAAKDISVGGGPDGQTTVVSQAVASAASAELSALSLVRTANATLAQDKELFRLRLRVAADDRVPISVLRHELTTVTVPHLQEALGADRLPTVARVDLERAAPQKRVLQ</sequence>
<comment type="caution">
    <text evidence="2">The sequence shown here is derived from an EMBL/GenBank/DDBJ whole genome shotgun (WGS) entry which is preliminary data.</text>
</comment>
<organism evidence="2 3">
    <name type="scientific">Nonomuraea mangrovi</name>
    <dbReference type="NCBI Taxonomy" id="2316207"/>
    <lineage>
        <taxon>Bacteria</taxon>
        <taxon>Bacillati</taxon>
        <taxon>Actinomycetota</taxon>
        <taxon>Actinomycetes</taxon>
        <taxon>Streptosporangiales</taxon>
        <taxon>Streptosporangiaceae</taxon>
        <taxon>Nonomuraea</taxon>
    </lineage>
</organism>
<name>A0ABW4T4F4_9ACTN</name>
<dbReference type="Proteomes" id="UP001597368">
    <property type="component" value="Unassembled WGS sequence"/>
</dbReference>
<protein>
    <recommendedName>
        <fullName evidence="4">Alkaline shock response membrane anchor protein AmaP</fullName>
    </recommendedName>
</protein>
<keyword evidence="3" id="KW-1185">Reference proteome</keyword>
<keyword evidence="1" id="KW-1133">Transmembrane helix</keyword>
<evidence type="ECO:0000256" key="1">
    <source>
        <dbReference type="SAM" id="Phobius"/>
    </source>
</evidence>
<keyword evidence="1" id="KW-0472">Membrane</keyword>
<dbReference type="EMBL" id="JBHUFV010000047">
    <property type="protein sequence ID" value="MFD1935985.1"/>
    <property type="molecule type" value="Genomic_DNA"/>
</dbReference>
<reference evidence="3" key="1">
    <citation type="journal article" date="2019" name="Int. J. Syst. Evol. Microbiol.">
        <title>The Global Catalogue of Microorganisms (GCM) 10K type strain sequencing project: providing services to taxonomists for standard genome sequencing and annotation.</title>
        <authorList>
            <consortium name="The Broad Institute Genomics Platform"/>
            <consortium name="The Broad Institute Genome Sequencing Center for Infectious Disease"/>
            <person name="Wu L."/>
            <person name="Ma J."/>
        </authorList>
    </citation>
    <scope>NUCLEOTIDE SEQUENCE [LARGE SCALE GENOMIC DNA]</scope>
    <source>
        <strain evidence="3">ICMP 6774ER</strain>
    </source>
</reference>